<sequence>MPTISTRSGLFTRTDARKAGFTAGQIAHRIRSGQWQVVLGPVLSLRGLVVTPRLRDLAAVLAAPAAVLSASSAARRHGIEVPDRGTWLTVRRHGHCRLAGVQVWYEDLPDADLEFVDGILITGRARTVFDCLRILDDDKADSLLDRAFQQRWITFDELVARVHDFAGRRGINHLVRLVRRTVPGARSVAERLLIGHLRGARVTGWRANFPAYDEEGLIGEIDLAFEDIQLAVEMDGRAWHSAGDRFQRDRERQNRLVAAGWKVLRYTWYDLTHRPEKVVAEIVHMVRRLSAAQGGLAA</sequence>
<dbReference type="SUPFAM" id="SSF52980">
    <property type="entry name" value="Restriction endonuclease-like"/>
    <property type="match status" value="1"/>
</dbReference>
<evidence type="ECO:0000259" key="1">
    <source>
        <dbReference type="Pfam" id="PF18741"/>
    </source>
</evidence>
<dbReference type="Gene3D" id="3.40.960.10">
    <property type="entry name" value="VSR Endonuclease"/>
    <property type="match status" value="1"/>
</dbReference>
<evidence type="ECO:0000313" key="3">
    <source>
        <dbReference type="Proteomes" id="UP001595816"/>
    </source>
</evidence>
<feature type="domain" description="Restriction endonuclease type II-like" evidence="1">
    <location>
        <begin position="220"/>
        <end position="284"/>
    </location>
</feature>
<accession>A0ABV8LRC2</accession>
<reference evidence="3" key="1">
    <citation type="journal article" date="2019" name="Int. J. Syst. Evol. Microbiol.">
        <title>The Global Catalogue of Microorganisms (GCM) 10K type strain sequencing project: providing services to taxonomists for standard genome sequencing and annotation.</title>
        <authorList>
            <consortium name="The Broad Institute Genomics Platform"/>
            <consortium name="The Broad Institute Genome Sequencing Center for Infectious Disease"/>
            <person name="Wu L."/>
            <person name="Ma J."/>
        </authorList>
    </citation>
    <scope>NUCLEOTIDE SEQUENCE [LARGE SCALE GENOMIC DNA]</scope>
    <source>
        <strain evidence="3">CGMCC 4.7289</strain>
    </source>
</reference>
<gene>
    <name evidence="2" type="ORF">ACFOZ4_20030</name>
</gene>
<evidence type="ECO:0000313" key="2">
    <source>
        <dbReference type="EMBL" id="MFC4132905.1"/>
    </source>
</evidence>
<keyword evidence="2" id="KW-0540">Nuclease</keyword>
<keyword evidence="2" id="KW-0255">Endonuclease</keyword>
<dbReference type="Pfam" id="PF18741">
    <property type="entry name" value="MTES_1575"/>
    <property type="match status" value="1"/>
</dbReference>
<name>A0ABV8LRC2_9ACTN</name>
<keyword evidence="3" id="KW-1185">Reference proteome</keyword>
<keyword evidence="2" id="KW-0378">Hydrolase</keyword>
<organism evidence="2 3">
    <name type="scientific">Hamadaea flava</name>
    <dbReference type="NCBI Taxonomy" id="1742688"/>
    <lineage>
        <taxon>Bacteria</taxon>
        <taxon>Bacillati</taxon>
        <taxon>Actinomycetota</taxon>
        <taxon>Actinomycetes</taxon>
        <taxon>Micromonosporales</taxon>
        <taxon>Micromonosporaceae</taxon>
        <taxon>Hamadaea</taxon>
    </lineage>
</organism>
<protein>
    <submittedName>
        <fullName evidence="2">Endonuclease domain-containing protein</fullName>
    </submittedName>
</protein>
<dbReference type="GO" id="GO:0004519">
    <property type="term" value="F:endonuclease activity"/>
    <property type="evidence" value="ECO:0007669"/>
    <property type="project" value="UniProtKB-KW"/>
</dbReference>
<proteinExistence type="predicted"/>
<dbReference type="Proteomes" id="UP001595816">
    <property type="component" value="Unassembled WGS sequence"/>
</dbReference>
<dbReference type="RefSeq" id="WP_253752278.1">
    <property type="nucleotide sequence ID" value="NZ_JAMZDZ010000001.1"/>
</dbReference>
<dbReference type="EMBL" id="JBHSAY010000009">
    <property type="protein sequence ID" value="MFC4132905.1"/>
    <property type="molecule type" value="Genomic_DNA"/>
</dbReference>
<dbReference type="InterPro" id="IPR049468">
    <property type="entry name" value="Restrct_endonuc-II-like_dom"/>
</dbReference>
<comment type="caution">
    <text evidence="2">The sequence shown here is derived from an EMBL/GenBank/DDBJ whole genome shotgun (WGS) entry which is preliminary data.</text>
</comment>
<dbReference type="InterPro" id="IPR011335">
    <property type="entry name" value="Restrct_endonuc-II-like"/>
</dbReference>